<accession>A0A6I4MSX0</accession>
<reference evidence="1" key="1">
    <citation type="submission" date="2019-12" db="EMBL/GenBank/DDBJ databases">
        <title>Actinomadura physcomitrii sp. nov., a novel actinomycete isolated from moss [Physcomitrium sphaericum (Ludw) Fuernr].</title>
        <authorList>
            <person name="Zhuang X."/>
        </authorList>
    </citation>
    <scope>NUCLEOTIDE SEQUENCE [LARGE SCALE GENOMIC DNA]</scope>
    <source>
        <strain evidence="1">LD22</strain>
    </source>
</reference>
<dbReference type="EMBL" id="WBMS02000062">
    <property type="protein sequence ID" value="MWA07064.1"/>
    <property type="molecule type" value="Genomic_DNA"/>
</dbReference>
<evidence type="ECO:0000313" key="2">
    <source>
        <dbReference type="Proteomes" id="UP000462055"/>
    </source>
</evidence>
<sequence length="93" mass="9884">MRRPAPGTNAARRYAPLPVGRLAAGTTRRLPPWLVGEVTSGPLADRRTAPARSPAAADLCPHTGRSLWLIQPCPLDFVIAPVVLFGGTDRTCS</sequence>
<dbReference type="AlphaFoldDB" id="A0A6I4MSX0"/>
<keyword evidence="2" id="KW-1185">Reference proteome</keyword>
<organism evidence="1 2">
    <name type="scientific">Actinomadura physcomitrii</name>
    <dbReference type="NCBI Taxonomy" id="2650748"/>
    <lineage>
        <taxon>Bacteria</taxon>
        <taxon>Bacillati</taxon>
        <taxon>Actinomycetota</taxon>
        <taxon>Actinomycetes</taxon>
        <taxon>Streptosporangiales</taxon>
        <taxon>Thermomonosporaceae</taxon>
        <taxon>Actinomadura</taxon>
    </lineage>
</organism>
<dbReference type="Proteomes" id="UP000462055">
    <property type="component" value="Unassembled WGS sequence"/>
</dbReference>
<evidence type="ECO:0000313" key="1">
    <source>
        <dbReference type="EMBL" id="MWA07064.1"/>
    </source>
</evidence>
<protein>
    <submittedName>
        <fullName evidence="1">Uncharacterized protein</fullName>
    </submittedName>
</protein>
<name>A0A6I4MSX0_9ACTN</name>
<proteinExistence type="predicted"/>
<gene>
    <name evidence="1" type="ORF">F8568_043355</name>
</gene>
<comment type="caution">
    <text evidence="1">The sequence shown here is derived from an EMBL/GenBank/DDBJ whole genome shotgun (WGS) entry which is preliminary data.</text>
</comment>